<reference evidence="5 6" key="1">
    <citation type="journal article" date="2021" name="Elife">
        <title>Chloroplast acquisition without the gene transfer in kleptoplastic sea slugs, Plakobranchus ocellatus.</title>
        <authorList>
            <person name="Maeda T."/>
            <person name="Takahashi S."/>
            <person name="Yoshida T."/>
            <person name="Shimamura S."/>
            <person name="Takaki Y."/>
            <person name="Nagai Y."/>
            <person name="Toyoda A."/>
            <person name="Suzuki Y."/>
            <person name="Arimoto A."/>
            <person name="Ishii H."/>
            <person name="Satoh N."/>
            <person name="Nishiyama T."/>
            <person name="Hasebe M."/>
            <person name="Maruyama T."/>
            <person name="Minagawa J."/>
            <person name="Obokata J."/>
            <person name="Shigenobu S."/>
        </authorList>
    </citation>
    <scope>NUCLEOTIDE SEQUENCE [LARGE SCALE GENOMIC DNA]</scope>
</reference>
<sequence length="1023" mass="111868">MLQTRAASGIHNIERSNMYRPVHRKFNINRHHLRLDTSNSPYNSQRSSDRTTNLSVCLSVTQKDIVSTRPAKVKADDQFKAVKIPPETFKFSAALKPVSSTRQNVRRANGNSSTNLSLQTVDSTAQGRAGEEKAKSAPKCAIVRATSRGLLHVNVKDASITEKPSAGFTDRATKETKGIVSPSTACRPSSKMKSPFVRLLARNKLTNSYNKVGFDSFPASRNSRRNISNNELATSFGSTSSQVKAAGVFLGDNISTRSISGDPRIKPGISHIPSSLLSNKQRSVVPGGSRSKSSTGHHVTPTETSIGRKTKSARPHRCTSHTNNDLGCLLDQQTVARLAARMEGHVIENNGQNLQAGLTPLCLPARAQVVNFRADPSASSSPFFRACQLTRLPIVEWMLRESQPDLEQTGVFLQPGDATLYQVTPLWYASATGNLELVRLLASFGADVNASTETGSTAVRAACCTGQVGVVQFLVAHGADLHVKTQHGVTTLMSSVHSVPLTKFALHHGVTINASDEQGNTALHYAAEAGHPEVTRLLVETGADATVVNKAGCSPLQGAAENRHQEVTEYLIQCVSPRLEEIIDAYSILGAMIIMVNGNVPHGLACWHRALTLTCINSGTSSGSKPSPAPPPQSPSSSIVISSPRLNTPSLTHRISKSALSKSRKCPSFLERELGIDEITTTRELALVASDYDALCMQALLVYERIRGVSHENLVSLIMYRGAMSADCGDYKRAAHLWVVAYELQLQKCSSGLLDVYHPRMCRNVRFLCRVLYHMGTNNPNNSPQPILIEEERFSKLFGMICSHALKALHKPAVHFEPETSNLDFLLTALLTLLCAYLQMYTSQERTMQFWQHLREMVRVNPKDSKSKSLLGMCLERDRFLPYTEVPRFDLEAPVPGKVFSWPCRPMLEILLLLGADPLVRDNNGDTVLHTVVMTISHEPSGSDLDTDTVVMLLKHGAHADQVNREKATPLDLLSASEVGIRRVLQNKISLQCLAARVIVSKSIPYIGEIPKSLYAFVELHAS</sequence>
<dbReference type="PANTHER" id="PTHR24171">
    <property type="entry name" value="ANKYRIN REPEAT DOMAIN-CONTAINING PROTEIN 39-RELATED"/>
    <property type="match status" value="1"/>
</dbReference>
<dbReference type="SUPFAM" id="SSF48403">
    <property type="entry name" value="Ankyrin repeat"/>
    <property type="match status" value="2"/>
</dbReference>
<proteinExistence type="predicted"/>
<evidence type="ECO:0000313" key="6">
    <source>
        <dbReference type="Proteomes" id="UP000762676"/>
    </source>
</evidence>
<feature type="region of interest" description="Disordered" evidence="4">
    <location>
        <begin position="620"/>
        <end position="641"/>
    </location>
</feature>
<feature type="compositionally biased region" description="Polar residues" evidence="4">
    <location>
        <begin position="290"/>
        <end position="307"/>
    </location>
</feature>
<feature type="compositionally biased region" description="Polar residues" evidence="4">
    <location>
        <begin position="36"/>
        <end position="51"/>
    </location>
</feature>
<organism evidence="5 6">
    <name type="scientific">Elysia marginata</name>
    <dbReference type="NCBI Taxonomy" id="1093978"/>
    <lineage>
        <taxon>Eukaryota</taxon>
        <taxon>Metazoa</taxon>
        <taxon>Spiralia</taxon>
        <taxon>Lophotrochozoa</taxon>
        <taxon>Mollusca</taxon>
        <taxon>Gastropoda</taxon>
        <taxon>Heterobranchia</taxon>
        <taxon>Euthyneura</taxon>
        <taxon>Panpulmonata</taxon>
        <taxon>Sacoglossa</taxon>
        <taxon>Placobranchoidea</taxon>
        <taxon>Plakobranchidae</taxon>
        <taxon>Elysia</taxon>
    </lineage>
</organism>
<dbReference type="SMART" id="SM00248">
    <property type="entry name" value="ANK"/>
    <property type="match status" value="7"/>
</dbReference>
<name>A0AAV4J1G5_9GAST</name>
<dbReference type="AlphaFoldDB" id="A0AAV4J1G5"/>
<gene>
    <name evidence="5" type="ORF">ElyMa_003188600</name>
</gene>
<keyword evidence="2 3" id="KW-0040">ANK repeat</keyword>
<dbReference type="PRINTS" id="PR01415">
    <property type="entry name" value="ANKYRIN"/>
</dbReference>
<keyword evidence="1" id="KW-0677">Repeat</keyword>
<evidence type="ECO:0000256" key="1">
    <source>
        <dbReference type="ARBA" id="ARBA00022737"/>
    </source>
</evidence>
<accession>A0AAV4J1G5</accession>
<dbReference type="InterPro" id="IPR036770">
    <property type="entry name" value="Ankyrin_rpt-contain_sf"/>
</dbReference>
<dbReference type="Gene3D" id="1.25.40.20">
    <property type="entry name" value="Ankyrin repeat-containing domain"/>
    <property type="match status" value="3"/>
</dbReference>
<feature type="repeat" description="ANK" evidence="3">
    <location>
        <begin position="454"/>
        <end position="486"/>
    </location>
</feature>
<feature type="region of interest" description="Disordered" evidence="4">
    <location>
        <begin position="279"/>
        <end position="322"/>
    </location>
</feature>
<feature type="compositionally biased region" description="Basic residues" evidence="4">
    <location>
        <begin position="308"/>
        <end position="319"/>
    </location>
</feature>
<keyword evidence="6" id="KW-1185">Reference proteome</keyword>
<evidence type="ECO:0000256" key="2">
    <source>
        <dbReference type="ARBA" id="ARBA00023043"/>
    </source>
</evidence>
<evidence type="ECO:0000256" key="4">
    <source>
        <dbReference type="SAM" id="MobiDB-lite"/>
    </source>
</evidence>
<dbReference type="EMBL" id="BMAT01006587">
    <property type="protein sequence ID" value="GFS15488.1"/>
    <property type="molecule type" value="Genomic_DNA"/>
</dbReference>
<protein>
    <submittedName>
        <fullName evidence="5">Protein fem-1-like protein</fullName>
    </submittedName>
</protein>
<dbReference type="Pfam" id="PF12796">
    <property type="entry name" value="Ank_2"/>
    <property type="match status" value="2"/>
</dbReference>
<dbReference type="InterPro" id="IPR002110">
    <property type="entry name" value="Ankyrin_rpt"/>
</dbReference>
<evidence type="ECO:0000313" key="5">
    <source>
        <dbReference type="EMBL" id="GFS15488.1"/>
    </source>
</evidence>
<dbReference type="PROSITE" id="PS50297">
    <property type="entry name" value="ANK_REP_REGION"/>
    <property type="match status" value="3"/>
</dbReference>
<dbReference type="PROSITE" id="PS50088">
    <property type="entry name" value="ANK_REPEAT"/>
    <property type="match status" value="3"/>
</dbReference>
<feature type="repeat" description="ANK" evidence="3">
    <location>
        <begin position="421"/>
        <end position="453"/>
    </location>
</feature>
<evidence type="ECO:0000256" key="3">
    <source>
        <dbReference type="PROSITE-ProRule" id="PRU00023"/>
    </source>
</evidence>
<feature type="repeat" description="ANK" evidence="3">
    <location>
        <begin position="518"/>
        <end position="550"/>
    </location>
</feature>
<dbReference type="Proteomes" id="UP000762676">
    <property type="component" value="Unassembled WGS sequence"/>
</dbReference>
<comment type="caution">
    <text evidence="5">The sequence shown here is derived from an EMBL/GenBank/DDBJ whole genome shotgun (WGS) entry which is preliminary data.</text>
</comment>
<feature type="region of interest" description="Disordered" evidence="4">
    <location>
        <begin position="32"/>
        <end position="51"/>
    </location>
</feature>